<dbReference type="PANTHER" id="PTHR36503:SF1">
    <property type="entry name" value="BLR2520 PROTEIN"/>
    <property type="match status" value="1"/>
</dbReference>
<evidence type="ECO:0000259" key="1">
    <source>
        <dbReference type="PROSITE" id="PS51819"/>
    </source>
</evidence>
<dbReference type="PROSITE" id="PS51819">
    <property type="entry name" value="VOC"/>
    <property type="match status" value="1"/>
</dbReference>
<dbReference type="RefSeq" id="WP_386078463.1">
    <property type="nucleotide sequence ID" value="NZ_JBHTJT010000056.1"/>
</dbReference>
<dbReference type="Pfam" id="PF00903">
    <property type="entry name" value="Glyoxalase"/>
    <property type="match status" value="1"/>
</dbReference>
<proteinExistence type="predicted"/>
<evidence type="ECO:0000313" key="2">
    <source>
        <dbReference type="EMBL" id="MFD0982468.1"/>
    </source>
</evidence>
<accession>A0ABW3IXD8</accession>
<keyword evidence="3" id="KW-1185">Reference proteome</keyword>
<dbReference type="EMBL" id="JBHTJT010000056">
    <property type="protein sequence ID" value="MFD0982468.1"/>
    <property type="molecule type" value="Genomic_DNA"/>
</dbReference>
<dbReference type="Proteomes" id="UP001597108">
    <property type="component" value="Unassembled WGS sequence"/>
</dbReference>
<sequence length="221" mass="24876">MKQHMTMVGLGVRDLDAARAFYNGVLDWTPMSDQREIVFYDLGGVVLSLYGLEALAEDATLPFDGVLPAYRGVTLAHNTNSRAEVDAIFEKLRAAGADILKEPQEVFWGAIPATSGILTGTRGRWRTIRSGRSVRTVAWFRKRHRRTPEHTDAQWLRGRPLCCLPNRLISQPGARVGSRIRETDRIFDSPRRKRGSASLNLEARRQDGRIFCRRISTENGA</sequence>
<dbReference type="InterPro" id="IPR029068">
    <property type="entry name" value="Glyas_Bleomycin-R_OHBP_Dase"/>
</dbReference>
<name>A0ABW3IXD8_9RHOB</name>
<feature type="domain" description="VOC" evidence="1">
    <location>
        <begin position="4"/>
        <end position="131"/>
    </location>
</feature>
<evidence type="ECO:0000313" key="3">
    <source>
        <dbReference type="Proteomes" id="UP001597108"/>
    </source>
</evidence>
<reference evidence="3" key="1">
    <citation type="journal article" date="2019" name="Int. J. Syst. Evol. Microbiol.">
        <title>The Global Catalogue of Microorganisms (GCM) 10K type strain sequencing project: providing services to taxonomists for standard genome sequencing and annotation.</title>
        <authorList>
            <consortium name="The Broad Institute Genomics Platform"/>
            <consortium name="The Broad Institute Genome Sequencing Center for Infectious Disease"/>
            <person name="Wu L."/>
            <person name="Ma J."/>
        </authorList>
    </citation>
    <scope>NUCLEOTIDE SEQUENCE [LARGE SCALE GENOMIC DNA]</scope>
    <source>
        <strain evidence="3">CCUG 60524</strain>
    </source>
</reference>
<comment type="caution">
    <text evidence="2">The sequence shown here is derived from an EMBL/GenBank/DDBJ whole genome shotgun (WGS) entry which is preliminary data.</text>
</comment>
<organism evidence="2 3">
    <name type="scientific">Tropicimonas aquimaris</name>
    <dbReference type="NCBI Taxonomy" id="914152"/>
    <lineage>
        <taxon>Bacteria</taxon>
        <taxon>Pseudomonadati</taxon>
        <taxon>Pseudomonadota</taxon>
        <taxon>Alphaproteobacteria</taxon>
        <taxon>Rhodobacterales</taxon>
        <taxon>Roseobacteraceae</taxon>
        <taxon>Tropicimonas</taxon>
    </lineage>
</organism>
<dbReference type="PANTHER" id="PTHR36503">
    <property type="entry name" value="BLR2520 PROTEIN"/>
    <property type="match status" value="1"/>
</dbReference>
<gene>
    <name evidence="2" type="ORF">ACFQ2S_22780</name>
</gene>
<dbReference type="SUPFAM" id="SSF54593">
    <property type="entry name" value="Glyoxalase/Bleomycin resistance protein/Dihydroxybiphenyl dioxygenase"/>
    <property type="match status" value="1"/>
</dbReference>
<dbReference type="InterPro" id="IPR037523">
    <property type="entry name" value="VOC_core"/>
</dbReference>
<protein>
    <submittedName>
        <fullName evidence="2">VOC family protein</fullName>
    </submittedName>
</protein>
<dbReference type="InterPro" id="IPR004360">
    <property type="entry name" value="Glyas_Fos-R_dOase_dom"/>
</dbReference>
<dbReference type="Gene3D" id="3.10.180.10">
    <property type="entry name" value="2,3-Dihydroxybiphenyl 1,2-Dioxygenase, domain 1"/>
    <property type="match status" value="1"/>
</dbReference>